<dbReference type="Pfam" id="PF07676">
    <property type="entry name" value="PD40"/>
    <property type="match status" value="1"/>
</dbReference>
<accession>A0ABR1M808</accession>
<protein>
    <recommendedName>
        <fullName evidence="5">Dipeptidyl-peptidase V</fullName>
    </recommendedName>
</protein>
<evidence type="ECO:0000256" key="3">
    <source>
        <dbReference type="ARBA" id="ARBA00022801"/>
    </source>
</evidence>
<proteinExistence type="inferred from homology"/>
<evidence type="ECO:0000313" key="7">
    <source>
        <dbReference type="EMBL" id="KAK7542433.1"/>
    </source>
</evidence>
<dbReference type="InterPro" id="IPR011042">
    <property type="entry name" value="6-blade_b-propeller_TolB-like"/>
</dbReference>
<dbReference type="GeneID" id="92030860"/>
<dbReference type="Pfam" id="PF00326">
    <property type="entry name" value="Peptidase_S9"/>
    <property type="match status" value="1"/>
</dbReference>
<evidence type="ECO:0000313" key="8">
    <source>
        <dbReference type="Proteomes" id="UP001360953"/>
    </source>
</evidence>
<dbReference type="InterPro" id="IPR011659">
    <property type="entry name" value="WD40"/>
</dbReference>
<comment type="caution">
    <text evidence="7">The sequence shown here is derived from an EMBL/GenBank/DDBJ whole genome shotgun (WGS) entry which is preliminary data.</text>
</comment>
<organism evidence="7 8">
    <name type="scientific">Phyllosticta citribraziliensis</name>
    <dbReference type="NCBI Taxonomy" id="989973"/>
    <lineage>
        <taxon>Eukaryota</taxon>
        <taxon>Fungi</taxon>
        <taxon>Dikarya</taxon>
        <taxon>Ascomycota</taxon>
        <taxon>Pezizomycotina</taxon>
        <taxon>Dothideomycetes</taxon>
        <taxon>Dothideomycetes incertae sedis</taxon>
        <taxon>Botryosphaeriales</taxon>
        <taxon>Phyllostictaceae</taxon>
        <taxon>Phyllosticta</taxon>
    </lineage>
</organism>
<evidence type="ECO:0000256" key="2">
    <source>
        <dbReference type="ARBA" id="ARBA00022729"/>
    </source>
</evidence>
<dbReference type="PANTHER" id="PTHR42776">
    <property type="entry name" value="SERINE PEPTIDASE S9 FAMILY MEMBER"/>
    <property type="match status" value="1"/>
</dbReference>
<gene>
    <name evidence="7" type="ORF">J3D65DRAFT_600183</name>
</gene>
<evidence type="ECO:0000256" key="4">
    <source>
        <dbReference type="ARBA" id="ARBA00022825"/>
    </source>
</evidence>
<keyword evidence="2" id="KW-0732">Signal</keyword>
<dbReference type="Gene3D" id="2.120.10.30">
    <property type="entry name" value="TolB, C-terminal domain"/>
    <property type="match status" value="1"/>
</dbReference>
<dbReference type="EMBL" id="JBBPEH010000002">
    <property type="protein sequence ID" value="KAK7542433.1"/>
    <property type="molecule type" value="Genomic_DNA"/>
</dbReference>
<reference evidence="7 8" key="1">
    <citation type="submission" date="2024-04" db="EMBL/GenBank/DDBJ databases">
        <title>Phyllosticta paracitricarpa is synonymous to the EU quarantine fungus P. citricarpa based on phylogenomic analyses.</title>
        <authorList>
            <consortium name="Lawrence Berkeley National Laboratory"/>
            <person name="Van ingen-buijs V.A."/>
            <person name="Van westerhoven A.C."/>
            <person name="Haridas S."/>
            <person name="Skiadas P."/>
            <person name="Martin F."/>
            <person name="Groenewald J.Z."/>
            <person name="Crous P.W."/>
            <person name="Seidl M.F."/>
        </authorList>
    </citation>
    <scope>NUCLEOTIDE SEQUENCE [LARGE SCALE GENOMIC DNA]</scope>
    <source>
        <strain evidence="7 8">CPC 17464</strain>
    </source>
</reference>
<keyword evidence="3" id="KW-0378">Hydrolase</keyword>
<evidence type="ECO:0000256" key="1">
    <source>
        <dbReference type="ARBA" id="ARBA00010040"/>
    </source>
</evidence>
<dbReference type="PANTHER" id="PTHR42776:SF13">
    <property type="entry name" value="DIPEPTIDYL-PEPTIDASE 5"/>
    <property type="match status" value="1"/>
</dbReference>
<keyword evidence="4" id="KW-0645">Protease</keyword>
<dbReference type="RefSeq" id="XP_066658726.1">
    <property type="nucleotide sequence ID" value="XM_066797954.1"/>
</dbReference>
<dbReference type="SUPFAM" id="SSF53474">
    <property type="entry name" value="alpha/beta-Hydrolases"/>
    <property type="match status" value="1"/>
</dbReference>
<comment type="similarity">
    <text evidence="1">Belongs to the peptidase S9C family.</text>
</comment>
<dbReference type="Proteomes" id="UP001360953">
    <property type="component" value="Unassembled WGS sequence"/>
</dbReference>
<dbReference type="InterPro" id="IPR001375">
    <property type="entry name" value="Peptidase_S9_cat"/>
</dbReference>
<name>A0ABR1M808_9PEZI</name>
<keyword evidence="8" id="KW-1185">Reference proteome</keyword>
<dbReference type="SUPFAM" id="SSF82171">
    <property type="entry name" value="DPP6 N-terminal domain-like"/>
    <property type="match status" value="1"/>
</dbReference>
<dbReference type="Gene3D" id="3.40.50.1820">
    <property type="entry name" value="alpha/beta hydrolase"/>
    <property type="match status" value="1"/>
</dbReference>
<evidence type="ECO:0000256" key="5">
    <source>
        <dbReference type="ARBA" id="ARBA00032829"/>
    </source>
</evidence>
<sequence length="765" mass="83582">MTIKAQKFTPEALLSAPRRGDGIPNADGSKVLYSVSTYDFQDHSQSSEIRVLDVASKKSTLVTDNADASDPTWLENGDVLILAPGSNGTTDVLVGPHDSFSTRGNGISLCVTIGHVPEFRASRDGPFSTTVVKDRVTICPREKKSRPPFTDICNYTAGNIDGSVSGVKVASLANGSYAFTVTGNSNPDGSIYNSEKVTSSQTTGRLYGAIFVRHWDSYITQQRQTIFYGNLKKGGSHYKLSSVANLLKGTNLESPVPQFGSTDNFDVSSSGIAFVSKDPVLQPAVYTKINPYFVPLSDFTASTPPSPIQIQTSGFNGQATSPVFSPDGKQLAFLRRQNEQYESDKLQLFVLTNVAEPNSTVNALATADRKGAWDRSPSSVFWSHDGKKLYLTAEEHGRVALFTLAASSAFGNSTSLPKKVFYDGAISSAYPLSNGDVFISGSSLVDNSIYFYYDSASGNADVISSNSKNGAAFGLSRDQVSEIWYPGAAEQIHAWVVKPSNFSAGQKYPLAYLIHGGPQGAWEDSWSTRWNPAVFAEQGYVVIAPNPTGSTGYGQALTDAIQGEWGGLPYVDIVKGFEYIEANLDYVDTSNAVELGASYGGYMTNWIQGHELGRKFKALITHDGVFSMVSQLASEEVWFPFHDLEGPYWKNPSSWQKWDPSAHTGNWSTPHLIIHNELDYRLTIAEGLAAFNVLQERGVESEFLSFPNENHWVLKPENSLLWHTAVLDFINKHVGLPTYSEQSSYAKQLRGEAWQNRKGDLGRKI</sequence>
<feature type="domain" description="Peptidase S9 prolyl oligopeptidase catalytic" evidence="6">
    <location>
        <begin position="526"/>
        <end position="735"/>
    </location>
</feature>
<keyword evidence="4" id="KW-0720">Serine protease</keyword>
<dbReference type="InterPro" id="IPR029058">
    <property type="entry name" value="AB_hydrolase_fold"/>
</dbReference>
<evidence type="ECO:0000259" key="6">
    <source>
        <dbReference type="Pfam" id="PF00326"/>
    </source>
</evidence>